<dbReference type="InterPro" id="IPR050109">
    <property type="entry name" value="HTH-type_TetR-like_transc_reg"/>
</dbReference>
<feature type="region of interest" description="Disordered" evidence="3">
    <location>
        <begin position="206"/>
        <end position="231"/>
    </location>
</feature>
<dbReference type="SUPFAM" id="SSF46689">
    <property type="entry name" value="Homeodomain-like"/>
    <property type="match status" value="1"/>
</dbReference>
<evidence type="ECO:0000313" key="6">
    <source>
        <dbReference type="Proteomes" id="UP000092683"/>
    </source>
</evidence>
<dbReference type="EMBL" id="MBEE01000049">
    <property type="protein sequence ID" value="OCB60298.1"/>
    <property type="molecule type" value="Genomic_DNA"/>
</dbReference>
<evidence type="ECO:0000256" key="1">
    <source>
        <dbReference type="ARBA" id="ARBA00023125"/>
    </source>
</evidence>
<keyword evidence="1 2" id="KW-0238">DNA-binding</keyword>
<dbReference type="Pfam" id="PF00440">
    <property type="entry name" value="TetR_N"/>
    <property type="match status" value="1"/>
</dbReference>
<dbReference type="AlphaFoldDB" id="A0A1B9DCK5"/>
<evidence type="ECO:0000313" key="5">
    <source>
        <dbReference type="EMBL" id="OCB60298.1"/>
    </source>
</evidence>
<evidence type="ECO:0000256" key="3">
    <source>
        <dbReference type="SAM" id="MobiDB-lite"/>
    </source>
</evidence>
<evidence type="ECO:0000256" key="2">
    <source>
        <dbReference type="PROSITE-ProRule" id="PRU00335"/>
    </source>
</evidence>
<dbReference type="InterPro" id="IPR001647">
    <property type="entry name" value="HTH_TetR"/>
</dbReference>
<dbReference type="PANTHER" id="PTHR30055">
    <property type="entry name" value="HTH-TYPE TRANSCRIPTIONAL REGULATOR RUTR"/>
    <property type="match status" value="1"/>
</dbReference>
<dbReference type="Proteomes" id="UP000092683">
    <property type="component" value="Unassembled WGS sequence"/>
</dbReference>
<feature type="domain" description="HTH tetR-type" evidence="4">
    <location>
        <begin position="15"/>
        <end position="74"/>
    </location>
</feature>
<feature type="DNA-binding region" description="H-T-H motif" evidence="2">
    <location>
        <begin position="37"/>
        <end position="56"/>
    </location>
</feature>
<feature type="compositionally biased region" description="Polar residues" evidence="3">
    <location>
        <begin position="221"/>
        <end position="231"/>
    </location>
</feature>
<dbReference type="GO" id="GO:0003700">
    <property type="term" value="F:DNA-binding transcription factor activity"/>
    <property type="evidence" value="ECO:0007669"/>
    <property type="project" value="TreeGrafter"/>
</dbReference>
<dbReference type="Gene3D" id="1.10.357.10">
    <property type="entry name" value="Tetracycline Repressor, domain 2"/>
    <property type="match status" value="1"/>
</dbReference>
<organism evidence="5 6">
    <name type="scientific">Mycobacterium malmoense</name>
    <dbReference type="NCBI Taxonomy" id="1780"/>
    <lineage>
        <taxon>Bacteria</taxon>
        <taxon>Bacillati</taxon>
        <taxon>Actinomycetota</taxon>
        <taxon>Actinomycetes</taxon>
        <taxon>Mycobacteriales</taxon>
        <taxon>Mycobacteriaceae</taxon>
        <taxon>Mycobacterium</taxon>
    </lineage>
</organism>
<reference evidence="5 6" key="1">
    <citation type="submission" date="2016-06" db="EMBL/GenBank/DDBJ databases">
        <authorList>
            <person name="Kjaerup R.B."/>
            <person name="Dalgaard T.S."/>
            <person name="Juul-Madsen H.R."/>
        </authorList>
    </citation>
    <scope>NUCLEOTIDE SEQUENCE [LARGE SCALE GENOMIC DNA]</scope>
    <source>
        <strain evidence="5 6">E3012</strain>
    </source>
</reference>
<sequence length="231" mass="25711">MRSHGWSGNTPSSDEEAINRILDAAEDIIAERGTSMRLADVARTLGVTRQTVYRYFPGTEALIVATAMRSADGFLDRLAEHLRGEVDPVRAMVEGISYTIETLGHDSQIGLLLSRPKRGGGIVSITSDTALTFGRAMLHRFDVNWEQHGFHDEDLNQLSEFCMRILHSMLIDPGHPPREGEPLRQFLTRWIGPAIVYPRLASAMSGLSPAPTSRTRRKSASWFQRTASVRP</sequence>
<dbReference type="InterPro" id="IPR009057">
    <property type="entry name" value="Homeodomain-like_sf"/>
</dbReference>
<dbReference type="PANTHER" id="PTHR30055:SF153">
    <property type="entry name" value="HTH-TYPE TRANSCRIPTIONAL REPRESSOR RV3405C"/>
    <property type="match status" value="1"/>
</dbReference>
<proteinExistence type="predicted"/>
<dbReference type="GO" id="GO:0000976">
    <property type="term" value="F:transcription cis-regulatory region binding"/>
    <property type="evidence" value="ECO:0007669"/>
    <property type="project" value="TreeGrafter"/>
</dbReference>
<dbReference type="PROSITE" id="PS50977">
    <property type="entry name" value="HTH_TETR_2"/>
    <property type="match status" value="1"/>
</dbReference>
<gene>
    <name evidence="5" type="ORF">A5677_14080</name>
</gene>
<evidence type="ECO:0000259" key="4">
    <source>
        <dbReference type="PROSITE" id="PS50977"/>
    </source>
</evidence>
<dbReference type="RefSeq" id="WP_042911415.1">
    <property type="nucleotide sequence ID" value="NZ_MBEE01000049.1"/>
</dbReference>
<protein>
    <submittedName>
        <fullName evidence="5">TetR family transcriptional regulator</fullName>
    </submittedName>
</protein>
<accession>A0A1B9DCK5</accession>
<comment type="caution">
    <text evidence="5">The sequence shown here is derived from an EMBL/GenBank/DDBJ whole genome shotgun (WGS) entry which is preliminary data.</text>
</comment>
<dbReference type="PRINTS" id="PR00455">
    <property type="entry name" value="HTHTETR"/>
</dbReference>
<dbReference type="OrthoDB" id="3212503at2"/>
<name>A0A1B9DCK5_MYCMA</name>